<dbReference type="InterPro" id="IPR019847">
    <property type="entry name" value="Gliding_motility_assoc_GldN"/>
</dbReference>
<name>A0A9X3B7J1_9BACT</name>
<proteinExistence type="predicted"/>
<evidence type="ECO:0000256" key="1">
    <source>
        <dbReference type="SAM" id="MobiDB-lite"/>
    </source>
</evidence>
<reference evidence="2" key="1">
    <citation type="submission" date="2022-09" db="EMBL/GenBank/DDBJ databases">
        <authorList>
            <person name="Yuan C."/>
            <person name="Ke Z."/>
        </authorList>
    </citation>
    <scope>NUCLEOTIDE SEQUENCE</scope>
    <source>
        <strain evidence="2">LB-8</strain>
    </source>
</reference>
<reference evidence="2" key="2">
    <citation type="submission" date="2023-04" db="EMBL/GenBank/DDBJ databases">
        <title>Paracnuella aquatica gen. nov., sp. nov., a member of the family Chitinophagaceae isolated from a hot spring.</title>
        <authorList>
            <person name="Wang C."/>
        </authorList>
    </citation>
    <scope>NUCLEOTIDE SEQUENCE</scope>
    <source>
        <strain evidence="2">LB-8</strain>
    </source>
</reference>
<dbReference type="Proteomes" id="UP001155483">
    <property type="component" value="Unassembled WGS sequence"/>
</dbReference>
<evidence type="ECO:0000313" key="3">
    <source>
        <dbReference type="Proteomes" id="UP001155483"/>
    </source>
</evidence>
<organism evidence="2 3">
    <name type="scientific">Paraflavisolibacter caeni</name>
    <dbReference type="NCBI Taxonomy" id="2982496"/>
    <lineage>
        <taxon>Bacteria</taxon>
        <taxon>Pseudomonadati</taxon>
        <taxon>Bacteroidota</taxon>
        <taxon>Chitinophagia</taxon>
        <taxon>Chitinophagales</taxon>
        <taxon>Chitinophagaceae</taxon>
        <taxon>Paraflavisolibacter</taxon>
    </lineage>
</organism>
<sequence length="329" mass="37877">MSLLFANADAQRTSRKRAAAANTQQQPGQQVQQQNNNTGQPSGYNPYGNIPIRVDSSSMGYNDSVIKKSMRPDAAFDKSFINERTPLPYEHLRWDDALFAEKVWREVDLREKMNMPFRYQAEDDNGDQRFISILLRAVRSGEVTTFSDDRFTTPLDSAGVSGITAGGPADTVAVRDVNDPNKIVEYRVTQSSFDPNSVMKFRIKEEWVFDREASRMFVRILGIAPLKTSYLPNGQERGSSVMFWVYYPDLRPILAKYEVYNPKNMGMGRMTWEELFESRMFSSYIIKSTLDNPFNRTVRQAIKDPILALLEGDNIKERIFNYEQDLWSY</sequence>
<feature type="region of interest" description="Disordered" evidence="1">
    <location>
        <begin position="1"/>
        <end position="51"/>
    </location>
</feature>
<dbReference type="EMBL" id="JAOTIF010000002">
    <property type="protein sequence ID" value="MCU7548526.1"/>
    <property type="molecule type" value="Genomic_DNA"/>
</dbReference>
<protein>
    <submittedName>
        <fullName evidence="2">Gliding motility protein GldN</fullName>
    </submittedName>
</protein>
<dbReference type="NCBIfam" id="TIGR03523">
    <property type="entry name" value="GldN"/>
    <property type="match status" value="1"/>
</dbReference>
<evidence type="ECO:0000313" key="2">
    <source>
        <dbReference type="EMBL" id="MCU7548526.1"/>
    </source>
</evidence>
<dbReference type="RefSeq" id="WP_279295973.1">
    <property type="nucleotide sequence ID" value="NZ_JAOTIF010000002.1"/>
</dbReference>
<feature type="compositionally biased region" description="Low complexity" evidence="1">
    <location>
        <begin position="19"/>
        <end position="41"/>
    </location>
</feature>
<comment type="caution">
    <text evidence="2">The sequence shown here is derived from an EMBL/GenBank/DDBJ whole genome shotgun (WGS) entry which is preliminary data.</text>
</comment>
<accession>A0A9X3B7J1</accession>
<dbReference type="Pfam" id="PF19841">
    <property type="entry name" value="GldN"/>
    <property type="match status" value="1"/>
</dbReference>
<dbReference type="AlphaFoldDB" id="A0A9X3B7J1"/>
<keyword evidence="3" id="KW-1185">Reference proteome</keyword>
<gene>
    <name evidence="2" type="primary">gldN</name>
    <name evidence="2" type="ORF">OCK74_05330</name>
</gene>